<feature type="compositionally biased region" description="Low complexity" evidence="1">
    <location>
        <begin position="450"/>
        <end position="460"/>
    </location>
</feature>
<feature type="compositionally biased region" description="Low complexity" evidence="1">
    <location>
        <begin position="1100"/>
        <end position="1112"/>
    </location>
</feature>
<feature type="compositionally biased region" description="Basic and acidic residues" evidence="1">
    <location>
        <begin position="1047"/>
        <end position="1069"/>
    </location>
</feature>
<feature type="compositionally biased region" description="Basic residues" evidence="1">
    <location>
        <begin position="733"/>
        <end position="743"/>
    </location>
</feature>
<evidence type="ECO:0008006" key="4">
    <source>
        <dbReference type="Google" id="ProtNLM"/>
    </source>
</evidence>
<dbReference type="EMBL" id="CABFNS010000772">
    <property type="protein sequence ID" value="VUC27636.1"/>
    <property type="molecule type" value="Genomic_DNA"/>
</dbReference>
<gene>
    <name evidence="2" type="ORF">CLO192961_LOCUS215144</name>
</gene>
<feature type="compositionally biased region" description="Low complexity" evidence="1">
    <location>
        <begin position="205"/>
        <end position="216"/>
    </location>
</feature>
<feature type="compositionally biased region" description="Pro residues" evidence="1">
    <location>
        <begin position="53"/>
        <end position="64"/>
    </location>
</feature>
<evidence type="ECO:0000313" key="3">
    <source>
        <dbReference type="Proteomes" id="UP000766486"/>
    </source>
</evidence>
<dbReference type="InterPro" id="IPR036609">
    <property type="entry name" value="LCCL_sf"/>
</dbReference>
<organism evidence="2 3">
    <name type="scientific">Bionectria ochroleuca</name>
    <name type="common">Gliocladium roseum</name>
    <dbReference type="NCBI Taxonomy" id="29856"/>
    <lineage>
        <taxon>Eukaryota</taxon>
        <taxon>Fungi</taxon>
        <taxon>Dikarya</taxon>
        <taxon>Ascomycota</taxon>
        <taxon>Pezizomycotina</taxon>
        <taxon>Sordariomycetes</taxon>
        <taxon>Hypocreomycetidae</taxon>
        <taxon>Hypocreales</taxon>
        <taxon>Bionectriaceae</taxon>
        <taxon>Clonostachys</taxon>
    </lineage>
</organism>
<feature type="compositionally biased region" description="Pro residues" evidence="1">
    <location>
        <begin position="297"/>
        <end position="308"/>
    </location>
</feature>
<feature type="compositionally biased region" description="Basic and acidic residues" evidence="1">
    <location>
        <begin position="438"/>
        <end position="448"/>
    </location>
</feature>
<feature type="compositionally biased region" description="Pro residues" evidence="1">
    <location>
        <begin position="14"/>
        <end position="25"/>
    </location>
</feature>
<feature type="compositionally biased region" description="Low complexity" evidence="1">
    <location>
        <begin position="1036"/>
        <end position="1046"/>
    </location>
</feature>
<feature type="compositionally biased region" description="Low complexity" evidence="1">
    <location>
        <begin position="109"/>
        <end position="125"/>
    </location>
</feature>
<accession>A0ABY6UA81</accession>
<feature type="region of interest" description="Disordered" evidence="1">
    <location>
        <begin position="636"/>
        <end position="765"/>
    </location>
</feature>
<dbReference type="Pfam" id="PF08642">
    <property type="entry name" value="Rxt3"/>
    <property type="match status" value="1"/>
</dbReference>
<comment type="caution">
    <text evidence="2">The sequence shown here is derived from an EMBL/GenBank/DDBJ whole genome shotgun (WGS) entry which is preliminary data.</text>
</comment>
<dbReference type="SUPFAM" id="SSF69848">
    <property type="entry name" value="LCCL domain"/>
    <property type="match status" value="1"/>
</dbReference>
<reference evidence="2 3" key="1">
    <citation type="submission" date="2019-06" db="EMBL/GenBank/DDBJ databases">
        <authorList>
            <person name="Broberg M."/>
        </authorList>
    </citation>
    <scope>NUCLEOTIDE SEQUENCE [LARGE SCALE GENOMIC DNA]</scope>
</reference>
<feature type="compositionally biased region" description="Pro residues" evidence="1">
    <location>
        <begin position="187"/>
        <end position="198"/>
    </location>
</feature>
<keyword evidence="3" id="KW-1185">Reference proteome</keyword>
<evidence type="ECO:0000256" key="1">
    <source>
        <dbReference type="SAM" id="MobiDB-lite"/>
    </source>
</evidence>
<feature type="compositionally biased region" description="Basic and acidic residues" evidence="1">
    <location>
        <begin position="320"/>
        <end position="340"/>
    </location>
</feature>
<feature type="region of interest" description="Disordered" evidence="1">
    <location>
        <begin position="1"/>
        <end position="602"/>
    </location>
</feature>
<dbReference type="InterPro" id="IPR013951">
    <property type="entry name" value="Rxt3"/>
</dbReference>
<feature type="region of interest" description="Disordered" evidence="1">
    <location>
        <begin position="1035"/>
        <end position="1112"/>
    </location>
</feature>
<feature type="compositionally biased region" description="Basic residues" evidence="1">
    <location>
        <begin position="680"/>
        <end position="700"/>
    </location>
</feature>
<feature type="compositionally biased region" description="Basic and acidic residues" evidence="1">
    <location>
        <begin position="242"/>
        <end position="251"/>
    </location>
</feature>
<feature type="compositionally biased region" description="Low complexity" evidence="1">
    <location>
        <begin position="86"/>
        <end position="96"/>
    </location>
</feature>
<feature type="compositionally biased region" description="Low complexity" evidence="1">
    <location>
        <begin position="578"/>
        <end position="598"/>
    </location>
</feature>
<feature type="compositionally biased region" description="Basic and acidic residues" evidence="1">
    <location>
        <begin position="1076"/>
        <end position="1090"/>
    </location>
</feature>
<feature type="compositionally biased region" description="Low complexity" evidence="1">
    <location>
        <begin position="170"/>
        <end position="186"/>
    </location>
</feature>
<sequence length="1112" mass="121971">MGTRQSPSPYHNIPHPPFGPAPTPTPTSHHHPPYPPHATYAHGSHSPVYAPHNRPPSDAPPYLPPAATNPRSYSSEPQGPAHHSRALSSSSLPSGRELGRAMPPPNSPPQQGQPGVSHHQQHPMAQQPPPQAHGMGGFGAGPPPPRTPLVALGPPSSFPSRELPMPGPASRAGSTGSSMSISSLLGGPPPVPREPPPAGQQQHYSPHSAGPPGSAPNFTPSVHASPRMHSATAEFVPFRRPQTPDHHRPYDPRANPVQSPRGPGPYSTPEVQRYGTPQAYHNRQPSAPGDPSRDPRMPPTAAPPPRPSSQPKAFPGMRSRPMDSREPGPEERYVRRDELGRPVAGPEYNPERTGLRPYSYDERYRSDRERQGEIEQREQQHRERAFSGGDIGRQHMHPHEQPRNQPPQQQYGRPPPDSREARDPHWGRQPPESSYRAPMEHQRQHPEYPHYPQQQQQGPPYQGPPHPDRYPPTSHPAPQRSHSTAPIPPYDSPERSRAAMLPPQPHHEQQQPQHVQRGKPVDNQPPPGPAPPGSYNNTPGTSHFDASRHRPNEDPGAIGHQRNLLNVLHENRKGRVSPLPQAVQGAQPQQPGHAAEPGIKSEFGRMFSGIGSGVGGLGVSSPIASSTVPFTTASLAKREDNVEAPEPADAPGKGPKGRRRKLKEEDSRDDDSSDRLTPSKAKRAKGHPHHHHHHHHHHHRLGEELIPGTPPFKNVKGGANSALTPGDKIPVPAHHHHHHHHGSRPAQPAQNMPAKPASNPVPAIPPRVKTTISSQAVLDSVAKYPRHHLGDFIYEAGLKSGRLVPKTPAHRGFSSNPKPLPLEIIKGKLNCVLTVKVPRIHLSPLAREEITSRGYLWGTDVYTDDSDVVAACIHGGWIKGEWSEEVDVHMLDLDSVAEKKRKGKEEVVNDPADLDSENLISAPPVSGPMRVPEDRDLHVNVLILPRLSKYAATTRHGISSREFGGEFGARQSIHDGLSYKVLGLRWVENGAQPQARLRGRARRERMRKAMAEVKGTFGNTNGFDKEQEKRLMSEVSGNWWKNNSNNGEERHVEEEIKDRRVSDGDKENLAEDDNESSEKSKEPSEGKDVEMADTAEGAKEATSATTVTEAER</sequence>
<dbReference type="Proteomes" id="UP000766486">
    <property type="component" value="Unassembled WGS sequence"/>
</dbReference>
<feature type="compositionally biased region" description="Basic and acidic residues" evidence="1">
    <location>
        <begin position="416"/>
        <end position="426"/>
    </location>
</feature>
<dbReference type="Gene3D" id="2.170.130.20">
    <property type="entry name" value="LCCL-like domain"/>
    <property type="match status" value="1"/>
</dbReference>
<feature type="compositionally biased region" description="Basic and acidic residues" evidence="1">
    <location>
        <begin position="349"/>
        <end position="385"/>
    </location>
</feature>
<name>A0ABY6UA81_BIOOC</name>
<feature type="compositionally biased region" description="Pro residues" evidence="1">
    <location>
        <begin position="523"/>
        <end position="532"/>
    </location>
</feature>
<evidence type="ECO:0000313" key="2">
    <source>
        <dbReference type="EMBL" id="VUC27636.1"/>
    </source>
</evidence>
<proteinExistence type="predicted"/>
<protein>
    <recommendedName>
        <fullName evidence="4">Rxt3-domain-containing protein</fullName>
    </recommendedName>
</protein>